<dbReference type="EMBL" id="JPRD01000015">
    <property type="protein sequence ID" value="KIF53072.1"/>
    <property type="molecule type" value="Genomic_DNA"/>
</dbReference>
<dbReference type="Pfam" id="PF09722">
    <property type="entry name" value="Xre_MbcA_ParS_C"/>
    <property type="match status" value="1"/>
</dbReference>
<dbReference type="InterPro" id="IPR024467">
    <property type="entry name" value="Xre/MbcA/ParS-like_toxin-bd"/>
</dbReference>
<dbReference type="Proteomes" id="UP000031586">
    <property type="component" value="Unassembled WGS sequence"/>
</dbReference>
<name>A0A0C1W9Q1_9VIBR</name>
<accession>A0A0C1W9Q1</accession>
<dbReference type="PATRIC" id="fig|1229493.5.peg.882"/>
<sequence>MSNATMTLDDIVLSRISNPENVIITSALNQAMIREPRITGKTLKAVARHIPRVVVADTIEVNNSNLSKLYQRKFLSRVQSEDISDLTELWAEMMDVFMEDEEDLREWLGDGLPALNGRAPIELMATLYGRKALREILNRMRYGDFS</sequence>
<dbReference type="RefSeq" id="WP_020194238.1">
    <property type="nucleotide sequence ID" value="NZ_BAOH01000005.1"/>
</dbReference>
<feature type="domain" description="Antitoxin Xre/MbcA/ParS-like toxin-binding" evidence="1">
    <location>
        <begin position="95"/>
        <end position="143"/>
    </location>
</feature>
<evidence type="ECO:0000313" key="3">
    <source>
        <dbReference type="Proteomes" id="UP000031586"/>
    </source>
</evidence>
<dbReference type="AlphaFoldDB" id="A0A0C1W9Q1"/>
<gene>
    <name evidence="2" type="ORF">H735_08975</name>
</gene>
<evidence type="ECO:0000259" key="1">
    <source>
        <dbReference type="Pfam" id="PF09722"/>
    </source>
</evidence>
<organism evidence="2 3">
    <name type="scientific">Vibrio owensii CAIM 1854 = LMG 25443</name>
    <dbReference type="NCBI Taxonomy" id="1229493"/>
    <lineage>
        <taxon>Bacteria</taxon>
        <taxon>Pseudomonadati</taxon>
        <taxon>Pseudomonadota</taxon>
        <taxon>Gammaproteobacteria</taxon>
        <taxon>Vibrionales</taxon>
        <taxon>Vibrionaceae</taxon>
        <taxon>Vibrio</taxon>
    </lineage>
</organism>
<protein>
    <recommendedName>
        <fullName evidence="1">Antitoxin Xre/MbcA/ParS-like toxin-binding domain-containing protein</fullName>
    </recommendedName>
</protein>
<reference evidence="2 3" key="1">
    <citation type="submission" date="2014-07" db="EMBL/GenBank/DDBJ databases">
        <title>Unique and conserved regions in Vibrio harveyi and related species in comparison with the shrimp pathogen Vibrio harveyi CAIM 1792.</title>
        <authorList>
            <person name="Espinoza-Valles I."/>
            <person name="Vora G."/>
            <person name="Leekitcharoenphon P."/>
            <person name="Ussery D."/>
            <person name="Hoj L."/>
            <person name="Gomez-Gil B."/>
        </authorList>
    </citation>
    <scope>NUCLEOTIDE SEQUENCE [LARGE SCALE GENOMIC DNA]</scope>
    <source>
        <strain evidence="3">CAIM 1854 / LMG 25443</strain>
    </source>
</reference>
<proteinExistence type="predicted"/>
<evidence type="ECO:0000313" key="2">
    <source>
        <dbReference type="EMBL" id="KIF53072.1"/>
    </source>
</evidence>
<comment type="caution">
    <text evidence="2">The sequence shown here is derived from an EMBL/GenBank/DDBJ whole genome shotgun (WGS) entry which is preliminary data.</text>
</comment>